<dbReference type="PANTHER" id="PTHR32063:SF24">
    <property type="entry name" value="CATION EFFLUX SYSTEM (ACRB_ACRD_ACRF FAMILY)"/>
    <property type="match status" value="1"/>
</dbReference>
<dbReference type="PANTHER" id="PTHR32063">
    <property type="match status" value="1"/>
</dbReference>
<comment type="caution">
    <text evidence="2">The sequence shown here is derived from an EMBL/GenBank/DDBJ whole genome shotgun (WGS) entry which is preliminary data.</text>
</comment>
<feature type="transmembrane region" description="Helical" evidence="1">
    <location>
        <begin position="21"/>
        <end position="40"/>
    </location>
</feature>
<dbReference type="Gene3D" id="3.30.70.1320">
    <property type="entry name" value="Multidrug efflux transporter AcrB pore domain like"/>
    <property type="match status" value="1"/>
</dbReference>
<dbReference type="InterPro" id="IPR001036">
    <property type="entry name" value="Acrflvin-R"/>
</dbReference>
<dbReference type="GO" id="GO:0005886">
    <property type="term" value="C:plasma membrane"/>
    <property type="evidence" value="ECO:0007669"/>
    <property type="project" value="TreeGrafter"/>
</dbReference>
<feature type="transmembrane region" description="Helical" evidence="1">
    <location>
        <begin position="393"/>
        <end position="417"/>
    </location>
</feature>
<feature type="transmembrane region" description="Helical" evidence="1">
    <location>
        <begin position="1025"/>
        <end position="1048"/>
    </location>
</feature>
<name>A0A644VS69_9ZZZZ</name>
<evidence type="ECO:0000256" key="1">
    <source>
        <dbReference type="SAM" id="Phobius"/>
    </source>
</evidence>
<feature type="transmembrane region" description="Helical" evidence="1">
    <location>
        <begin position="982"/>
        <end position="1004"/>
    </location>
</feature>
<reference evidence="2" key="1">
    <citation type="submission" date="2019-08" db="EMBL/GenBank/DDBJ databases">
        <authorList>
            <person name="Kucharzyk K."/>
            <person name="Murdoch R.W."/>
            <person name="Higgins S."/>
            <person name="Loffler F."/>
        </authorList>
    </citation>
    <scope>NUCLEOTIDE SEQUENCE</scope>
</reference>
<feature type="transmembrane region" description="Helical" evidence="1">
    <location>
        <begin position="1078"/>
        <end position="1103"/>
    </location>
</feature>
<dbReference type="PRINTS" id="PR00702">
    <property type="entry name" value="ACRIFLAVINRP"/>
</dbReference>
<dbReference type="AlphaFoldDB" id="A0A644VS69"/>
<dbReference type="SUPFAM" id="SSF82866">
    <property type="entry name" value="Multidrug efflux transporter AcrB transmembrane domain"/>
    <property type="match status" value="2"/>
</dbReference>
<dbReference type="GO" id="GO:0042910">
    <property type="term" value="F:xenobiotic transmembrane transporter activity"/>
    <property type="evidence" value="ECO:0007669"/>
    <property type="project" value="TreeGrafter"/>
</dbReference>
<dbReference type="Gene3D" id="3.30.70.1430">
    <property type="entry name" value="Multidrug efflux transporter AcrB pore domain"/>
    <property type="match status" value="2"/>
</dbReference>
<protein>
    <submittedName>
        <fullName evidence="2">Cobalt-zinc-cadmium resistance protein CzcA</fullName>
    </submittedName>
</protein>
<feature type="transmembrane region" description="Helical" evidence="1">
    <location>
        <begin position="956"/>
        <end position="976"/>
    </location>
</feature>
<keyword evidence="1" id="KW-1133">Transmembrane helix</keyword>
<keyword evidence="1" id="KW-0812">Transmembrane</keyword>
<dbReference type="SUPFAM" id="SSF82693">
    <property type="entry name" value="Multidrug efflux transporter AcrB pore domain, PN1, PN2, PC1 and PC2 subdomains"/>
    <property type="match status" value="2"/>
</dbReference>
<dbReference type="Gene3D" id="1.20.1640.10">
    <property type="entry name" value="Multidrug efflux transporter AcrB transmembrane domain"/>
    <property type="match status" value="2"/>
</dbReference>
<organism evidence="2">
    <name type="scientific">bioreactor metagenome</name>
    <dbReference type="NCBI Taxonomy" id="1076179"/>
    <lineage>
        <taxon>unclassified sequences</taxon>
        <taxon>metagenomes</taxon>
        <taxon>ecological metagenomes</taxon>
    </lineage>
</organism>
<dbReference type="SUPFAM" id="SSF82714">
    <property type="entry name" value="Multidrug efflux transporter AcrB TolC docking domain, DN and DC subdomains"/>
    <property type="match status" value="2"/>
</dbReference>
<feature type="transmembrane region" description="Helical" evidence="1">
    <location>
        <begin position="341"/>
        <end position="359"/>
    </location>
</feature>
<gene>
    <name evidence="2" type="primary">czcA_14</name>
    <name evidence="2" type="ORF">SDC9_40326</name>
</gene>
<evidence type="ECO:0000313" key="2">
    <source>
        <dbReference type="EMBL" id="MPL94176.1"/>
    </source>
</evidence>
<dbReference type="Pfam" id="PF00873">
    <property type="entry name" value="ACR_tran"/>
    <property type="match status" value="1"/>
</dbReference>
<feature type="transmembrane region" description="Helical" evidence="1">
    <location>
        <begin position="507"/>
        <end position="527"/>
    </location>
</feature>
<feature type="transmembrane region" description="Helical" evidence="1">
    <location>
        <begin position="437"/>
        <end position="461"/>
    </location>
</feature>
<dbReference type="InterPro" id="IPR027463">
    <property type="entry name" value="AcrB_DN_DC_subdom"/>
</dbReference>
<dbReference type="Gene3D" id="3.30.70.1440">
    <property type="entry name" value="Multidrug efflux transporter AcrB pore domain"/>
    <property type="match status" value="1"/>
</dbReference>
<accession>A0A644VS69</accession>
<dbReference type="Gene3D" id="3.30.2090.10">
    <property type="entry name" value="Multidrug efflux transporter AcrB TolC docking domain, DN and DC subdomains"/>
    <property type="match status" value="2"/>
</dbReference>
<feature type="transmembrane region" description="Helical" evidence="1">
    <location>
        <begin position="929"/>
        <end position="949"/>
    </location>
</feature>
<dbReference type="EMBL" id="VSSQ01000417">
    <property type="protein sequence ID" value="MPL94176.1"/>
    <property type="molecule type" value="Genomic_DNA"/>
</dbReference>
<feature type="transmembrane region" description="Helical" evidence="1">
    <location>
        <begin position="366"/>
        <end position="387"/>
    </location>
</feature>
<keyword evidence="1" id="KW-0472">Membrane</keyword>
<proteinExistence type="predicted"/>
<sequence length="1129" mass="125959">MKKKKYREFIGSSWAIDNNTSVYVLTVLIILVGIMSYRSIPKEQMPEVVIPTIMVATVYPGTSPKDIENLVTRPLEKQIKSISGVKKISSNSIQDFSSVVVEFETDVDVKDAKDKVRDAVDKAKSDLPNDLLTDPQVREIDLSEIPIMTINISGDYDLETLKKYAEIIQDKIEALPEITRVDIIGALDREIQINVDLNKMKAAGLTFTDIERAVMAENATIAAGSITQNGMNSSISVKGQFLEISDLYSIILTTPTGGQIYLKDIAEIKNGFKEQESYARFNGSNVVLLNVIKKTGQNLLNASDQITEILAELQQTTLPEDIKLDKTGDQSRYTRNTLEELNNTIIIGFILVFIILMFFMGVSNAFFVAAAVPLSMMVAYIVIPGLGFTMNMMVMFAFIFSLGIIVDDAIVVIENTYRMHKIIPDIRKAAKVAAGEVFYPILSGTLTTLAPFFPLAFWPGIVGQFMHYMPVTIIVALFASLIVAYLINPVFAVNFMRDEKNDVPKRITWKFILKYASWLLIPATLFHLAKVPAMGNVLIIAFLIVVFHKLWTAKAVYKFQHDLWPRIVHRYERIIAWTLKGRHPYRIMWGTFGLFLITIVLFGMSGTKVIFFPDNDPNQINVLVKMPPGTDVLVTDSVAHLVEKRVNSAIGANNPDVESVITKVASGADPNSFDRAVSPEKAMVTVNFIESKYRLTATTPYMDKIRESIGEIPGALITVEKNRMGPPTGKPINIEMYSEDIDMLISDADRFMQFINDAGIGGIQELKSDFQEAKPEIIIELDRAKANAEGVTTYTIGMAMRTAIYGKEISKFKVLEDEYPIMLRFSEEYRENLDNILNMNITFRDMASGRVKDVPVASLVHVKYTSSYGGIRRVDNKRAITISSEVLNGYNANEIIQQIKSASRDFQFSPGTTFQFTGEQENQKESMAFLSKAMIISLGLIFFVLITQFNSTGKTLIILSEIILSLIGVLLGIMIFGMPISIIMTGIGLIALGGIVVRNGILIVEFSDKLIAEGLKTRQAIAKAAATRLTPVILTATATILGLIPLAVGLNINFETLLTHWDPQIYFGGDNVAFWGPLSWTIVFGLSFATFLTMVFVPAMYLIHRAMKMRLKRRMNRRRLNHRISAAHS</sequence>
<feature type="transmembrane region" description="Helical" evidence="1">
    <location>
        <begin position="533"/>
        <end position="551"/>
    </location>
</feature>
<feature type="transmembrane region" description="Helical" evidence="1">
    <location>
        <begin position="467"/>
        <end position="487"/>
    </location>
</feature>
<feature type="transmembrane region" description="Helical" evidence="1">
    <location>
        <begin position="587"/>
        <end position="611"/>
    </location>
</feature>